<dbReference type="InterPro" id="IPR003961">
    <property type="entry name" value="FN3_dom"/>
</dbReference>
<dbReference type="RefSeq" id="WP_160844667.1">
    <property type="nucleotide sequence ID" value="NZ_WVHT01000004.1"/>
</dbReference>
<dbReference type="Proteomes" id="UP000466586">
    <property type="component" value="Unassembled WGS sequence"/>
</dbReference>
<proteinExistence type="predicted"/>
<dbReference type="InterPro" id="IPR041286">
    <property type="entry name" value="MBG_2"/>
</dbReference>
<dbReference type="Gene3D" id="3.30.160.710">
    <property type="match status" value="1"/>
</dbReference>
<dbReference type="Pfam" id="PF12733">
    <property type="entry name" value="Cadherin-like"/>
    <property type="match status" value="1"/>
</dbReference>
<dbReference type="Pfam" id="PF18676">
    <property type="entry name" value="MBG_2"/>
    <property type="match status" value="3"/>
</dbReference>
<dbReference type="SUPFAM" id="SSF49265">
    <property type="entry name" value="Fibronectin type III"/>
    <property type="match status" value="1"/>
</dbReference>
<dbReference type="EMBL" id="WVHT01000004">
    <property type="protein sequence ID" value="MXV51499.1"/>
    <property type="molecule type" value="Genomic_DNA"/>
</dbReference>
<dbReference type="InterPro" id="IPR013783">
    <property type="entry name" value="Ig-like_fold"/>
</dbReference>
<keyword evidence="4" id="KW-1185">Reference proteome</keyword>
<dbReference type="PROSITE" id="PS50853">
    <property type="entry name" value="FN3"/>
    <property type="match status" value="1"/>
</dbReference>
<protein>
    <submittedName>
        <fullName evidence="3">T9SS type B sorting domain-containing protein</fullName>
    </submittedName>
</protein>
<dbReference type="InterPro" id="IPR044023">
    <property type="entry name" value="Ig_7"/>
</dbReference>
<evidence type="ECO:0000313" key="4">
    <source>
        <dbReference type="Proteomes" id="UP000466586"/>
    </source>
</evidence>
<dbReference type="CDD" id="cd00063">
    <property type="entry name" value="FN3"/>
    <property type="match status" value="1"/>
</dbReference>
<feature type="signal peptide" evidence="1">
    <location>
        <begin position="1"/>
        <end position="24"/>
    </location>
</feature>
<comment type="caution">
    <text evidence="3">The sequence shown here is derived from an EMBL/GenBank/DDBJ whole genome shotgun (WGS) entry which is preliminary data.</text>
</comment>
<feature type="domain" description="Fibronectin type-III" evidence="2">
    <location>
        <begin position="792"/>
        <end position="885"/>
    </location>
</feature>
<dbReference type="Pfam" id="PF13585">
    <property type="entry name" value="CHU_C"/>
    <property type="match status" value="1"/>
</dbReference>
<gene>
    <name evidence="3" type="ORF">GS399_11005</name>
</gene>
<dbReference type="InterPro" id="IPR035986">
    <property type="entry name" value="PKD_dom_sf"/>
</dbReference>
<reference evidence="3 4" key="1">
    <citation type="submission" date="2019-11" db="EMBL/GenBank/DDBJ databases">
        <title>Pedobacter sp. HMF7647 Genome sequencing and assembly.</title>
        <authorList>
            <person name="Kang H."/>
            <person name="Kim H."/>
            <person name="Joh K."/>
        </authorList>
    </citation>
    <scope>NUCLEOTIDE SEQUENCE [LARGE SCALE GENOMIC DNA]</scope>
    <source>
        <strain evidence="3 4">HMF7647</strain>
    </source>
</reference>
<dbReference type="NCBIfam" id="TIGR04131">
    <property type="entry name" value="Bac_Flav_CTERM"/>
    <property type="match status" value="1"/>
</dbReference>
<name>A0A7K1YBN6_9SPHI</name>
<dbReference type="InterPro" id="IPR036116">
    <property type="entry name" value="FN3_sf"/>
</dbReference>
<dbReference type="SUPFAM" id="SSF49299">
    <property type="entry name" value="PKD domain"/>
    <property type="match status" value="1"/>
</dbReference>
<dbReference type="InterPro" id="IPR026341">
    <property type="entry name" value="T9SS_type_B"/>
</dbReference>
<dbReference type="Gene3D" id="2.60.40.10">
    <property type="entry name" value="Immunoglobulins"/>
    <property type="match status" value="2"/>
</dbReference>
<evidence type="ECO:0000313" key="3">
    <source>
        <dbReference type="EMBL" id="MXV51499.1"/>
    </source>
</evidence>
<accession>A0A7K1YBN6</accession>
<organism evidence="3 4">
    <name type="scientific">Hufsiella arboris</name>
    <dbReference type="NCBI Taxonomy" id="2695275"/>
    <lineage>
        <taxon>Bacteria</taxon>
        <taxon>Pseudomonadati</taxon>
        <taxon>Bacteroidota</taxon>
        <taxon>Sphingobacteriia</taxon>
        <taxon>Sphingobacteriales</taxon>
        <taxon>Sphingobacteriaceae</taxon>
        <taxon>Hufsiella</taxon>
    </lineage>
</organism>
<sequence>MIKFYLRFFFAFAAAFGTVLSLQAQGLCDGAFQLTSSTNVTASHIANKFTDKGYTLGCMDGYNLPINVGSQYATWMYVVASSAGSIQMALDNTAGTDTDWAVWGPFAPGRTIAEICAAKMDNLPPAICDIQPARGASGTVNPTQVGSIYIILAVNYSNANTDFTLNFSGSGSIAPILNTNLSGLGISEGTLSPVFDKTVVNYTATVPGDINSIDVTPVLEDMTSTFTVNGTVASSGSSTSVALSYGTNTIEVEVTANDNVTVKKYTLVVERVNNQPVITTGTSVTSFTEGDNSVSVPVTIDNTITVSDDDNSTLSSANVSITGNFNSGEDILAFVNDGLTMGNISGSFNSATGELILASAGATATTAQWQSALRSISYTNTSETPATNTRTISFIVNDGIDNSAAATHDIGVSDVNDSPLITAPSAQTISQDAVLTFQTADANLISISDPDGGSGFEQLSLTATNGTVSLSGTAGLSFIAGTGFGDVTMTVEGTLADINVALNGASFTPSAGYYGSASLQITANDLGLTGPGGNKTATQIITITVNSVAPKITTASFVTSDGTYKIDDAITVSVKFDQPVNVDLAAGRPGLLMETGTTDRSASYTSGSGSNTLIFTYTVQPGDVSSDLEYQSTSALSLNGGTIRNFNNDDAILTLPALYSANSAGGQAIIIVDGVAPFPTNAIIPSGNGPYKIGENVDLHIRYSENIAVNTAGGTPSLKFVVGSRTYQAAYYSGSGTNELVYRYAVQTGDFDDDGIFAGPFSLNGGSIKDAAGNDAIISGSVQTGIKVDGIAPIPPAGLAAVPGDALNTVSWNANPESDIHEYRIYGGTAANPVTLLQTVDASVLTFTHPGLINGTLYFYRITAVDQAGNESDYTADVSARPKADQLISFALLADKSYGDAPFMLSATVSSGLLPEFASSDPSVVSISGDVATIHKAGSVIITANQPGSNAFNPAAAVVQTLVINPKIITVTANAQSKTYGNAEPALTYTFSPSLVTGDSFIGSLTRAAGEHSGSYAIKQGTLALNGNYTLVYSGADLSITKANLVVQARDAARAYDATAFAGGNGVTYTGFRAGDSEAALSGKLDYSGTSQGARNSGTYTIVPQGLSSGDYTIIFVDGKLIINKAAVTIAVQNASRCYGDVNPVFKTNYSGLASGETSAAFTKQANLHTAATRNSAAGTYSIQAEGAESANYTFSYQPGTLTIYALPEATIESDKGNSISKGASAVLRASSNNGISYQWSSTEGTISGQNTSVLTVRPAQTTTYTVTATNENGCSSSRSFTLEVKKDYQLDATNILTPNNDGKNDVWVVRNIDLYPDNQVKIFDGAGRVVYSKKGYDNTWDGSFNGAPLSEGTYYYVLEFGQEIGKFKGYITIVRDSR</sequence>
<evidence type="ECO:0000259" key="2">
    <source>
        <dbReference type="PROSITE" id="PS50853"/>
    </source>
</evidence>
<feature type="chain" id="PRO_5029539009" evidence="1">
    <location>
        <begin position="25"/>
        <end position="1379"/>
    </location>
</feature>
<evidence type="ECO:0000256" key="1">
    <source>
        <dbReference type="SAM" id="SignalP"/>
    </source>
</evidence>
<dbReference type="Pfam" id="PF19081">
    <property type="entry name" value="Ig_7"/>
    <property type="match status" value="1"/>
</dbReference>
<keyword evidence="1" id="KW-0732">Signal</keyword>
<dbReference type="InterPro" id="IPR025883">
    <property type="entry name" value="Cadherin-like_domain"/>
</dbReference>